<dbReference type="EMBL" id="BNAR01000004">
    <property type="protein sequence ID" value="GHH39367.1"/>
    <property type="molecule type" value="Genomic_DNA"/>
</dbReference>
<comment type="caution">
    <text evidence="2">The sequence shown here is derived from an EMBL/GenBank/DDBJ whole genome shotgun (WGS) entry which is preliminary data.</text>
</comment>
<accession>A0ABQ3MMI6</accession>
<evidence type="ECO:0008006" key="4">
    <source>
        <dbReference type="Google" id="ProtNLM"/>
    </source>
</evidence>
<evidence type="ECO:0000313" key="3">
    <source>
        <dbReference type="Proteomes" id="UP000605568"/>
    </source>
</evidence>
<protein>
    <recommendedName>
        <fullName evidence="4">Secreted protein</fullName>
    </recommendedName>
</protein>
<evidence type="ECO:0000256" key="1">
    <source>
        <dbReference type="SAM" id="SignalP"/>
    </source>
</evidence>
<dbReference type="RefSeq" id="WP_191298611.1">
    <property type="nucleotide sequence ID" value="NZ_BNAR01000004.1"/>
</dbReference>
<keyword evidence="1" id="KW-0732">Signal</keyword>
<sequence length="129" mass="13817">MIKRLLAATVAITAGLLLAGSGVAVADPGPMEETPPITVLCTVGICGDIYNDDNNQNLRITRDWPSRNQSGSWVVLRPGESSDDHGVQDADGFYIAPGCRGTVAFVQNVGPGWHRVHDHQDIHLTDIVC</sequence>
<name>A0ABQ3MMI6_9PSEU</name>
<feature type="chain" id="PRO_5046652543" description="Secreted protein" evidence="1">
    <location>
        <begin position="27"/>
        <end position="129"/>
    </location>
</feature>
<organism evidence="2 3">
    <name type="scientific">Lentzea cavernae</name>
    <dbReference type="NCBI Taxonomy" id="2020703"/>
    <lineage>
        <taxon>Bacteria</taxon>
        <taxon>Bacillati</taxon>
        <taxon>Actinomycetota</taxon>
        <taxon>Actinomycetes</taxon>
        <taxon>Pseudonocardiales</taxon>
        <taxon>Pseudonocardiaceae</taxon>
        <taxon>Lentzea</taxon>
    </lineage>
</organism>
<dbReference type="Proteomes" id="UP000605568">
    <property type="component" value="Unassembled WGS sequence"/>
</dbReference>
<gene>
    <name evidence="2" type="ORF">GCM10017774_30890</name>
</gene>
<reference evidence="3" key="1">
    <citation type="journal article" date="2019" name="Int. J. Syst. Evol. Microbiol.">
        <title>The Global Catalogue of Microorganisms (GCM) 10K type strain sequencing project: providing services to taxonomists for standard genome sequencing and annotation.</title>
        <authorList>
            <consortium name="The Broad Institute Genomics Platform"/>
            <consortium name="The Broad Institute Genome Sequencing Center for Infectious Disease"/>
            <person name="Wu L."/>
            <person name="Ma J."/>
        </authorList>
    </citation>
    <scope>NUCLEOTIDE SEQUENCE [LARGE SCALE GENOMIC DNA]</scope>
    <source>
        <strain evidence="3">CGMCC 4.7367</strain>
    </source>
</reference>
<feature type="signal peptide" evidence="1">
    <location>
        <begin position="1"/>
        <end position="26"/>
    </location>
</feature>
<proteinExistence type="predicted"/>
<evidence type="ECO:0000313" key="2">
    <source>
        <dbReference type="EMBL" id="GHH39367.1"/>
    </source>
</evidence>
<keyword evidence="3" id="KW-1185">Reference proteome</keyword>